<dbReference type="RefSeq" id="XP_024881006.1">
    <property type="nucleotide sequence ID" value="XM_025025238.1"/>
</dbReference>
<dbReference type="Proteomes" id="UP000504618">
    <property type="component" value="Unplaced"/>
</dbReference>
<keyword evidence="2" id="KW-1185">Reference proteome</keyword>
<dbReference type="AlphaFoldDB" id="A0A6J1QIJ5"/>
<organism evidence="2 3">
    <name type="scientific">Temnothorax curvispinosus</name>
    <dbReference type="NCBI Taxonomy" id="300111"/>
    <lineage>
        <taxon>Eukaryota</taxon>
        <taxon>Metazoa</taxon>
        <taxon>Ecdysozoa</taxon>
        <taxon>Arthropoda</taxon>
        <taxon>Hexapoda</taxon>
        <taxon>Insecta</taxon>
        <taxon>Pterygota</taxon>
        <taxon>Neoptera</taxon>
        <taxon>Endopterygota</taxon>
        <taxon>Hymenoptera</taxon>
        <taxon>Apocrita</taxon>
        <taxon>Aculeata</taxon>
        <taxon>Formicoidea</taxon>
        <taxon>Formicidae</taxon>
        <taxon>Myrmicinae</taxon>
        <taxon>Temnothorax</taxon>
    </lineage>
</organism>
<feature type="region of interest" description="Disordered" evidence="1">
    <location>
        <begin position="1"/>
        <end position="68"/>
    </location>
</feature>
<reference evidence="3" key="1">
    <citation type="submission" date="2025-08" db="UniProtKB">
        <authorList>
            <consortium name="RefSeq"/>
        </authorList>
    </citation>
    <scope>IDENTIFICATION</scope>
    <source>
        <tissue evidence="3">Whole body</tissue>
    </source>
</reference>
<evidence type="ECO:0000313" key="3">
    <source>
        <dbReference type="RefSeq" id="XP_024881006.1"/>
    </source>
</evidence>
<feature type="compositionally biased region" description="Basic residues" evidence="1">
    <location>
        <begin position="1"/>
        <end position="12"/>
    </location>
</feature>
<sequence length="68" mass="8063">MSPRHHHKHRPLHPFADVRVRSHLEGETTRESRAMARLRNSVFRGDHPDKEGTNTENSRAKLWGNDWR</sequence>
<name>A0A6J1QIJ5_9HYME</name>
<dbReference type="GeneID" id="112460518"/>
<accession>A0A6J1QIJ5</accession>
<feature type="compositionally biased region" description="Basic and acidic residues" evidence="1">
    <location>
        <begin position="16"/>
        <end position="34"/>
    </location>
</feature>
<proteinExistence type="predicted"/>
<evidence type="ECO:0000313" key="2">
    <source>
        <dbReference type="Proteomes" id="UP000504618"/>
    </source>
</evidence>
<protein>
    <submittedName>
        <fullName evidence="3">Uncharacterized protein LOC112460518 isoform X2</fullName>
    </submittedName>
</protein>
<gene>
    <name evidence="3" type="primary">LOC112460518</name>
</gene>
<feature type="compositionally biased region" description="Basic and acidic residues" evidence="1">
    <location>
        <begin position="44"/>
        <end position="53"/>
    </location>
</feature>
<evidence type="ECO:0000256" key="1">
    <source>
        <dbReference type="SAM" id="MobiDB-lite"/>
    </source>
</evidence>